<gene>
    <name evidence="1" type="ORF">K432DRAFT_380085</name>
</gene>
<accession>A0A8E2EF32</accession>
<keyword evidence="2" id="KW-1185">Reference proteome</keyword>
<protein>
    <submittedName>
        <fullName evidence="1">Uncharacterized protein</fullName>
    </submittedName>
</protein>
<reference evidence="1 2" key="1">
    <citation type="journal article" date="2016" name="Nat. Commun.">
        <title>Ectomycorrhizal ecology is imprinted in the genome of the dominant symbiotic fungus Cenococcum geophilum.</title>
        <authorList>
            <consortium name="DOE Joint Genome Institute"/>
            <person name="Peter M."/>
            <person name="Kohler A."/>
            <person name="Ohm R.A."/>
            <person name="Kuo A."/>
            <person name="Krutzmann J."/>
            <person name="Morin E."/>
            <person name="Arend M."/>
            <person name="Barry K.W."/>
            <person name="Binder M."/>
            <person name="Choi C."/>
            <person name="Clum A."/>
            <person name="Copeland A."/>
            <person name="Grisel N."/>
            <person name="Haridas S."/>
            <person name="Kipfer T."/>
            <person name="LaButti K."/>
            <person name="Lindquist E."/>
            <person name="Lipzen A."/>
            <person name="Maire R."/>
            <person name="Meier B."/>
            <person name="Mihaltcheva S."/>
            <person name="Molinier V."/>
            <person name="Murat C."/>
            <person name="Poggeler S."/>
            <person name="Quandt C.A."/>
            <person name="Sperisen C."/>
            <person name="Tritt A."/>
            <person name="Tisserant E."/>
            <person name="Crous P.W."/>
            <person name="Henrissat B."/>
            <person name="Nehls U."/>
            <person name="Egli S."/>
            <person name="Spatafora J.W."/>
            <person name="Grigoriev I.V."/>
            <person name="Martin F.M."/>
        </authorList>
    </citation>
    <scope>NUCLEOTIDE SEQUENCE [LARGE SCALE GENOMIC DNA]</scope>
    <source>
        <strain evidence="1 2">CBS 459.81</strain>
    </source>
</reference>
<name>A0A8E2EF32_9PEZI</name>
<dbReference type="Proteomes" id="UP000250266">
    <property type="component" value="Unassembled WGS sequence"/>
</dbReference>
<proteinExistence type="predicted"/>
<sequence>MAWTRVQLMVDTQSQTALFTSDTPAYGIQNEHLSKNTPNKSSTSVLNTCHSRTNTATRQGKCAIIYEAKRSWSSEGSTRMVRVSQHTDSQLLNLWPCLLGPDFGSQGIQRRIPYLGCLEGMRGFRINYHHLHEVTTSSTRWRAPIPFLRKPFTDSPILFAQTRLLDNPIVQEDERTEPISMWETNEERFHSDKNDTCRDACRQSPLWIVD</sequence>
<organism evidence="1 2">
    <name type="scientific">Lepidopterella palustris CBS 459.81</name>
    <dbReference type="NCBI Taxonomy" id="1314670"/>
    <lineage>
        <taxon>Eukaryota</taxon>
        <taxon>Fungi</taxon>
        <taxon>Dikarya</taxon>
        <taxon>Ascomycota</taxon>
        <taxon>Pezizomycotina</taxon>
        <taxon>Dothideomycetes</taxon>
        <taxon>Pleosporomycetidae</taxon>
        <taxon>Mytilinidiales</taxon>
        <taxon>Argynnaceae</taxon>
        <taxon>Lepidopterella</taxon>
    </lineage>
</organism>
<evidence type="ECO:0000313" key="2">
    <source>
        <dbReference type="Proteomes" id="UP000250266"/>
    </source>
</evidence>
<dbReference type="AlphaFoldDB" id="A0A8E2EF32"/>
<evidence type="ECO:0000313" key="1">
    <source>
        <dbReference type="EMBL" id="OCK82840.1"/>
    </source>
</evidence>
<dbReference type="EMBL" id="KV744877">
    <property type="protein sequence ID" value="OCK82840.1"/>
    <property type="molecule type" value="Genomic_DNA"/>
</dbReference>